<dbReference type="Proteomes" id="UP000299102">
    <property type="component" value="Unassembled WGS sequence"/>
</dbReference>
<protein>
    <submittedName>
        <fullName evidence="1">Uncharacterized protein</fullName>
    </submittedName>
</protein>
<gene>
    <name evidence="1" type="ORF">EVAR_83689_1</name>
</gene>
<proteinExistence type="predicted"/>
<name>A0A4C1XXA9_EUMVA</name>
<evidence type="ECO:0000313" key="2">
    <source>
        <dbReference type="Proteomes" id="UP000299102"/>
    </source>
</evidence>
<sequence>MSYSQKWPALDGLTWIAVERTLLERLFDVELSSRESGNTSTILYDPETSTPSILNLTCYKLLCGRCRHAGDTRSLTVPDPQCIRLRMQDFQSELKRYRGTIIRYDIVAGNDPISEQVKYMRYALGLLSAPMSVIRSDSDMLAVLLDPCQL</sequence>
<comment type="caution">
    <text evidence="1">The sequence shown here is derived from an EMBL/GenBank/DDBJ whole genome shotgun (WGS) entry which is preliminary data.</text>
</comment>
<accession>A0A4C1XXA9</accession>
<dbReference type="OrthoDB" id="419138at2759"/>
<keyword evidence="2" id="KW-1185">Reference proteome</keyword>
<organism evidence="1 2">
    <name type="scientific">Eumeta variegata</name>
    <name type="common">Bagworm moth</name>
    <name type="synonym">Eumeta japonica</name>
    <dbReference type="NCBI Taxonomy" id="151549"/>
    <lineage>
        <taxon>Eukaryota</taxon>
        <taxon>Metazoa</taxon>
        <taxon>Ecdysozoa</taxon>
        <taxon>Arthropoda</taxon>
        <taxon>Hexapoda</taxon>
        <taxon>Insecta</taxon>
        <taxon>Pterygota</taxon>
        <taxon>Neoptera</taxon>
        <taxon>Endopterygota</taxon>
        <taxon>Lepidoptera</taxon>
        <taxon>Glossata</taxon>
        <taxon>Ditrysia</taxon>
        <taxon>Tineoidea</taxon>
        <taxon>Psychidae</taxon>
        <taxon>Oiketicinae</taxon>
        <taxon>Eumeta</taxon>
    </lineage>
</organism>
<reference evidence="1 2" key="1">
    <citation type="journal article" date="2019" name="Commun. Biol.">
        <title>The bagworm genome reveals a unique fibroin gene that provides high tensile strength.</title>
        <authorList>
            <person name="Kono N."/>
            <person name="Nakamura H."/>
            <person name="Ohtoshi R."/>
            <person name="Tomita M."/>
            <person name="Numata K."/>
            <person name="Arakawa K."/>
        </authorList>
    </citation>
    <scope>NUCLEOTIDE SEQUENCE [LARGE SCALE GENOMIC DNA]</scope>
</reference>
<evidence type="ECO:0000313" key="1">
    <source>
        <dbReference type="EMBL" id="GBP68601.1"/>
    </source>
</evidence>
<dbReference type="EMBL" id="BGZK01001017">
    <property type="protein sequence ID" value="GBP68601.1"/>
    <property type="molecule type" value="Genomic_DNA"/>
</dbReference>
<dbReference type="AlphaFoldDB" id="A0A4C1XXA9"/>